<keyword evidence="10" id="KW-1185">Reference proteome</keyword>
<name>A0A843V242_COLES</name>
<proteinExistence type="predicted"/>
<dbReference type="InterPro" id="IPR000719">
    <property type="entry name" value="Prot_kinase_dom"/>
</dbReference>
<sequence length="611" mass="68695">LPLPMAAHPDVRGVLQFLRQNGFDRAASALQEDVLVRAGGSGTALGSIVDSAARAAAQEGEAAVPPWLPPVRVGVGQRGDDGGDGGGRSGSGSSASSSSDAFVSMDSSPSGLTNPYGLWPPYPADSEDSSDRLSQFGTARDYDDPNLFSDTFWEDPYLMKEASGEFTNEDKFIMTIDAEERFIVPKDLHLAPETSPKIRVNSCFEMCPCSVSRYDFREGTRECHSRECAEQVEVLNTSLLIIPLPVSSCAESFNTVDEKQCEAMEHVESHILEKELDMLSSFTFPSCDPPCDLKSRSSSLNAKENSTMNKYDKDFENVYVSDLVDERVSQPNGKDAVGKYGKSDRESHNHEYVGGEEAHNINDELQLRDFHEDEYEEHLFIVCELLRANLYEFQKFNEDSGGEVYFTLARIQKIAQQCLEALEYLHHLGVMHCDLKPENILIKSYSRCEIKIIDLGSSCFRTDSLCLYVQSRSYRAPEVILGLPYDEKIDIWSLGCILAELFTGDVLFPNDDLVLLLARMIGMLGPVDMDMLERGQETHKYFTEDYDLFHRNEETDQVEYIIPEKSSLSRHLKCSDAAFVEFLMYLLQMNPQRRPTAKQALQHPWFSCLYK</sequence>
<dbReference type="SUPFAM" id="SSF56112">
    <property type="entry name" value="Protein kinase-like (PK-like)"/>
    <property type="match status" value="1"/>
</dbReference>
<dbReference type="SMART" id="SM00220">
    <property type="entry name" value="S_TKc"/>
    <property type="match status" value="1"/>
</dbReference>
<feature type="region of interest" description="Disordered" evidence="7">
    <location>
        <begin position="60"/>
        <end position="140"/>
    </location>
</feature>
<dbReference type="OrthoDB" id="9332038at2759"/>
<dbReference type="Proteomes" id="UP000652761">
    <property type="component" value="Unassembled WGS sequence"/>
</dbReference>
<evidence type="ECO:0000256" key="1">
    <source>
        <dbReference type="ARBA" id="ARBA00022527"/>
    </source>
</evidence>
<dbReference type="GO" id="GO:0005524">
    <property type="term" value="F:ATP binding"/>
    <property type="evidence" value="ECO:0007669"/>
    <property type="project" value="UniProtKB-KW"/>
</dbReference>
<protein>
    <recommendedName>
        <fullName evidence="8">Protein kinase domain-containing protein</fullName>
    </recommendedName>
</protein>
<dbReference type="AlphaFoldDB" id="A0A843V242"/>
<dbReference type="PANTHER" id="PTHR24058">
    <property type="entry name" value="DUAL SPECIFICITY PROTEIN KINASE"/>
    <property type="match status" value="1"/>
</dbReference>
<dbReference type="InterPro" id="IPR008271">
    <property type="entry name" value="Ser/Thr_kinase_AS"/>
</dbReference>
<gene>
    <name evidence="9" type="ORF">Taro_021319</name>
</gene>
<keyword evidence="2" id="KW-0597">Phosphoprotein</keyword>
<dbReference type="PANTHER" id="PTHR24058:SF113">
    <property type="entry name" value="HYPOTHETICAL SER-THR PROTEIN KINASE"/>
    <property type="match status" value="1"/>
</dbReference>
<dbReference type="InterPro" id="IPR050494">
    <property type="entry name" value="Ser_Thr_dual-spec_kinase"/>
</dbReference>
<evidence type="ECO:0000256" key="5">
    <source>
        <dbReference type="ARBA" id="ARBA00022777"/>
    </source>
</evidence>
<keyword evidence="3" id="KW-0808">Transferase</keyword>
<feature type="domain" description="Protein kinase" evidence="8">
    <location>
        <begin position="304"/>
        <end position="606"/>
    </location>
</feature>
<keyword evidence="1" id="KW-0723">Serine/threonine-protein kinase</keyword>
<dbReference type="PROSITE" id="PS50011">
    <property type="entry name" value="PROTEIN_KINASE_DOM"/>
    <property type="match status" value="1"/>
</dbReference>
<evidence type="ECO:0000256" key="4">
    <source>
        <dbReference type="ARBA" id="ARBA00022741"/>
    </source>
</evidence>
<dbReference type="Gene3D" id="1.10.510.10">
    <property type="entry name" value="Transferase(Phosphotransferase) domain 1"/>
    <property type="match status" value="1"/>
</dbReference>
<dbReference type="Pfam" id="PF00069">
    <property type="entry name" value="Pkinase"/>
    <property type="match status" value="1"/>
</dbReference>
<keyword evidence="4" id="KW-0547">Nucleotide-binding</keyword>
<feature type="non-terminal residue" evidence="9">
    <location>
        <position position="611"/>
    </location>
</feature>
<evidence type="ECO:0000259" key="8">
    <source>
        <dbReference type="PROSITE" id="PS50011"/>
    </source>
</evidence>
<evidence type="ECO:0000313" key="9">
    <source>
        <dbReference type="EMBL" id="MQL88747.1"/>
    </source>
</evidence>
<keyword evidence="5" id="KW-0418">Kinase</keyword>
<evidence type="ECO:0000256" key="7">
    <source>
        <dbReference type="SAM" id="MobiDB-lite"/>
    </source>
</evidence>
<organism evidence="9 10">
    <name type="scientific">Colocasia esculenta</name>
    <name type="common">Wild taro</name>
    <name type="synonym">Arum esculentum</name>
    <dbReference type="NCBI Taxonomy" id="4460"/>
    <lineage>
        <taxon>Eukaryota</taxon>
        <taxon>Viridiplantae</taxon>
        <taxon>Streptophyta</taxon>
        <taxon>Embryophyta</taxon>
        <taxon>Tracheophyta</taxon>
        <taxon>Spermatophyta</taxon>
        <taxon>Magnoliopsida</taxon>
        <taxon>Liliopsida</taxon>
        <taxon>Araceae</taxon>
        <taxon>Aroideae</taxon>
        <taxon>Colocasieae</taxon>
        <taxon>Colocasia</taxon>
    </lineage>
</organism>
<dbReference type="EMBL" id="NMUH01001086">
    <property type="protein sequence ID" value="MQL88747.1"/>
    <property type="molecule type" value="Genomic_DNA"/>
</dbReference>
<dbReference type="GO" id="GO:0004674">
    <property type="term" value="F:protein serine/threonine kinase activity"/>
    <property type="evidence" value="ECO:0007669"/>
    <property type="project" value="UniProtKB-KW"/>
</dbReference>
<keyword evidence="6" id="KW-0067">ATP-binding</keyword>
<reference evidence="9" key="1">
    <citation type="submission" date="2017-07" db="EMBL/GenBank/DDBJ databases">
        <title>Taro Niue Genome Assembly and Annotation.</title>
        <authorList>
            <person name="Atibalentja N."/>
            <person name="Keating K."/>
            <person name="Fields C.J."/>
        </authorList>
    </citation>
    <scope>NUCLEOTIDE SEQUENCE</scope>
    <source>
        <strain evidence="9">Niue_2</strain>
        <tissue evidence="9">Leaf</tissue>
    </source>
</reference>
<feature type="compositionally biased region" description="Low complexity" evidence="7">
    <location>
        <begin position="91"/>
        <end position="110"/>
    </location>
</feature>
<accession>A0A843V242</accession>
<dbReference type="FunFam" id="1.10.510.10:FF:000380">
    <property type="entry name" value="Serine/threonine-protein kinase ppk15"/>
    <property type="match status" value="1"/>
</dbReference>
<evidence type="ECO:0000256" key="6">
    <source>
        <dbReference type="ARBA" id="ARBA00022840"/>
    </source>
</evidence>
<evidence type="ECO:0000256" key="2">
    <source>
        <dbReference type="ARBA" id="ARBA00022553"/>
    </source>
</evidence>
<evidence type="ECO:0000313" key="10">
    <source>
        <dbReference type="Proteomes" id="UP000652761"/>
    </source>
</evidence>
<evidence type="ECO:0000256" key="3">
    <source>
        <dbReference type="ARBA" id="ARBA00022679"/>
    </source>
</evidence>
<dbReference type="InterPro" id="IPR011009">
    <property type="entry name" value="Kinase-like_dom_sf"/>
</dbReference>
<dbReference type="PROSITE" id="PS00108">
    <property type="entry name" value="PROTEIN_KINASE_ST"/>
    <property type="match status" value="1"/>
</dbReference>
<comment type="caution">
    <text evidence="9">The sequence shown here is derived from an EMBL/GenBank/DDBJ whole genome shotgun (WGS) entry which is preliminary data.</text>
</comment>